<keyword evidence="4" id="KW-1185">Reference proteome</keyword>
<dbReference type="EMBL" id="ML978068">
    <property type="protein sequence ID" value="KAF2018385.1"/>
    <property type="molecule type" value="Genomic_DNA"/>
</dbReference>
<dbReference type="PANTHER" id="PTHR24320">
    <property type="entry name" value="RETINOL DEHYDROGENASE"/>
    <property type="match status" value="1"/>
</dbReference>
<dbReference type="RefSeq" id="XP_033386724.1">
    <property type="nucleotide sequence ID" value="XM_033527712.1"/>
</dbReference>
<dbReference type="OrthoDB" id="542013at2759"/>
<accession>A0A6A5XYJ6</accession>
<dbReference type="Pfam" id="PF00106">
    <property type="entry name" value="adh_short"/>
    <property type="match status" value="1"/>
</dbReference>
<dbReference type="SUPFAM" id="SSF51735">
    <property type="entry name" value="NAD(P)-binding Rossmann-fold domains"/>
    <property type="match status" value="1"/>
</dbReference>
<evidence type="ECO:0000313" key="4">
    <source>
        <dbReference type="Proteomes" id="UP000799778"/>
    </source>
</evidence>
<dbReference type="Proteomes" id="UP000799778">
    <property type="component" value="Unassembled WGS sequence"/>
</dbReference>
<gene>
    <name evidence="3" type="ORF">BU24DRAFT_421373</name>
</gene>
<comment type="similarity">
    <text evidence="1">Belongs to the short-chain dehydrogenases/reductases (SDR) family.</text>
</comment>
<dbReference type="PRINTS" id="PR00081">
    <property type="entry name" value="GDHRDH"/>
</dbReference>
<proteinExistence type="inferred from homology"/>
<organism evidence="3 4">
    <name type="scientific">Aaosphaeria arxii CBS 175.79</name>
    <dbReference type="NCBI Taxonomy" id="1450172"/>
    <lineage>
        <taxon>Eukaryota</taxon>
        <taxon>Fungi</taxon>
        <taxon>Dikarya</taxon>
        <taxon>Ascomycota</taxon>
        <taxon>Pezizomycotina</taxon>
        <taxon>Dothideomycetes</taxon>
        <taxon>Pleosporomycetidae</taxon>
        <taxon>Pleosporales</taxon>
        <taxon>Pleosporales incertae sedis</taxon>
        <taxon>Aaosphaeria</taxon>
    </lineage>
</organism>
<evidence type="ECO:0000256" key="2">
    <source>
        <dbReference type="ARBA" id="ARBA00023002"/>
    </source>
</evidence>
<reference evidence="3" key="1">
    <citation type="journal article" date="2020" name="Stud. Mycol.">
        <title>101 Dothideomycetes genomes: a test case for predicting lifestyles and emergence of pathogens.</title>
        <authorList>
            <person name="Haridas S."/>
            <person name="Albert R."/>
            <person name="Binder M."/>
            <person name="Bloem J."/>
            <person name="Labutti K."/>
            <person name="Salamov A."/>
            <person name="Andreopoulos B."/>
            <person name="Baker S."/>
            <person name="Barry K."/>
            <person name="Bills G."/>
            <person name="Bluhm B."/>
            <person name="Cannon C."/>
            <person name="Castanera R."/>
            <person name="Culley D."/>
            <person name="Daum C."/>
            <person name="Ezra D."/>
            <person name="Gonzalez J."/>
            <person name="Henrissat B."/>
            <person name="Kuo A."/>
            <person name="Liang C."/>
            <person name="Lipzen A."/>
            <person name="Lutzoni F."/>
            <person name="Magnuson J."/>
            <person name="Mondo S."/>
            <person name="Nolan M."/>
            <person name="Ohm R."/>
            <person name="Pangilinan J."/>
            <person name="Park H.-J."/>
            <person name="Ramirez L."/>
            <person name="Alfaro M."/>
            <person name="Sun H."/>
            <person name="Tritt A."/>
            <person name="Yoshinaga Y."/>
            <person name="Zwiers L.-H."/>
            <person name="Turgeon B."/>
            <person name="Goodwin S."/>
            <person name="Spatafora J."/>
            <person name="Crous P."/>
            <person name="Grigoriev I."/>
        </authorList>
    </citation>
    <scope>NUCLEOTIDE SEQUENCE</scope>
    <source>
        <strain evidence="3">CBS 175.79</strain>
    </source>
</reference>
<dbReference type="AlphaFoldDB" id="A0A6A5XYJ6"/>
<dbReference type="InterPro" id="IPR002347">
    <property type="entry name" value="SDR_fam"/>
</dbReference>
<evidence type="ECO:0000313" key="3">
    <source>
        <dbReference type="EMBL" id="KAF2018385.1"/>
    </source>
</evidence>
<evidence type="ECO:0000256" key="1">
    <source>
        <dbReference type="ARBA" id="ARBA00006484"/>
    </source>
</evidence>
<dbReference type="Gene3D" id="3.40.50.720">
    <property type="entry name" value="NAD(P)-binding Rossmann-like Domain"/>
    <property type="match status" value="1"/>
</dbReference>
<sequence length="320" mass="35318">MSNFKFSILVTGGTQGMGVECVRSLAQQLPDTLIVTSARTDPKDSATLINKQLNQTNVQFQRLDLSSLAAVRTFVETWSTSNRPPLRALVLNAGIQFPDDIQYSTDGIEKTFAINHVGHALLFHLLTPHLTPTARIVITSSGVHDHDLKGGFKPTWPSVQEIANPSPSFSTSTSGRTRYAISKLANVLWTYALARRLTAQGQGKTVVTFDPGLMPGTNLARDAGPVLRFLWYVVMPRAIPLLRRVYHPNVHTPRESGETLAWLAVGEECKAENGVYYEGRRVVGSSRDSRDEGKQEGLWEWTVGFVGRDEGERGAFGRLE</sequence>
<dbReference type="PANTHER" id="PTHR24320:SF152">
    <property type="entry name" value="SHORT-CHAIN DEHYDROGENASE_REDUCTASE FAMILY PROTEIN"/>
    <property type="match status" value="1"/>
</dbReference>
<name>A0A6A5XYJ6_9PLEO</name>
<dbReference type="GO" id="GO:0016491">
    <property type="term" value="F:oxidoreductase activity"/>
    <property type="evidence" value="ECO:0007669"/>
    <property type="project" value="UniProtKB-KW"/>
</dbReference>
<protein>
    <submittedName>
        <fullName evidence="3">Short-chain dehydrogenase</fullName>
    </submittedName>
</protein>
<keyword evidence="2" id="KW-0560">Oxidoreductase</keyword>
<dbReference type="InterPro" id="IPR036291">
    <property type="entry name" value="NAD(P)-bd_dom_sf"/>
</dbReference>
<dbReference type="GeneID" id="54285109"/>